<proteinExistence type="predicted"/>
<dbReference type="SUPFAM" id="SSF143422">
    <property type="entry name" value="Transposase IS200-like"/>
    <property type="match status" value="1"/>
</dbReference>
<dbReference type="EMBL" id="PFGP01000009">
    <property type="protein sequence ID" value="PIW66982.1"/>
    <property type="molecule type" value="Genomic_DNA"/>
</dbReference>
<dbReference type="GO" id="GO:0006313">
    <property type="term" value="P:DNA transposition"/>
    <property type="evidence" value="ECO:0007669"/>
    <property type="project" value="InterPro"/>
</dbReference>
<dbReference type="InterPro" id="IPR002686">
    <property type="entry name" value="Transposase_17"/>
</dbReference>
<gene>
    <name evidence="3" type="ORF">COW11_00430</name>
</gene>
<organism evidence="3 4">
    <name type="scientific">Candidatus Taenaricola geysiri</name>
    <dbReference type="NCBI Taxonomy" id="1974752"/>
    <lineage>
        <taxon>Bacteria</taxon>
        <taxon>Pseudomonadati</taxon>
        <taxon>Candidatus Omnitrophota</taxon>
        <taxon>Candidatus Taenaricola</taxon>
    </lineage>
</organism>
<dbReference type="GO" id="GO:0003677">
    <property type="term" value="F:DNA binding"/>
    <property type="evidence" value="ECO:0007669"/>
    <property type="project" value="InterPro"/>
</dbReference>
<dbReference type="InterPro" id="IPR036515">
    <property type="entry name" value="Transposase_17_sf"/>
</dbReference>
<dbReference type="SMART" id="SM01321">
    <property type="entry name" value="Y1_Tnp"/>
    <property type="match status" value="1"/>
</dbReference>
<evidence type="ECO:0000313" key="3">
    <source>
        <dbReference type="EMBL" id="PIW66982.1"/>
    </source>
</evidence>
<comment type="caution">
    <text evidence="3">The sequence shown here is derived from an EMBL/GenBank/DDBJ whole genome shotgun (WGS) entry which is preliminary data.</text>
</comment>
<evidence type="ECO:0000259" key="2">
    <source>
        <dbReference type="SMART" id="SM01321"/>
    </source>
</evidence>
<sequence>MPRISRIFTKEGVFHILSRGNNRQKVFRDIDDYTAYLNLLKKYKQEHRFRLYHYCLMPNHVHLIIESTKDTDLSRLMKQLNIAYLCHYRKRYGYCGHFWQDRYKSLLISKDEYLITAGRYIELNPVKAKIVSQPKDYAWSSYNAYAYGKKDGLTDYSPIYLEMGATDMERQKNYRKDILKESKTAALNLNVRFFGSKEFISQMEEEFQVKNTQARRGRPKRDNKHSI</sequence>
<protein>
    <submittedName>
        <fullName evidence="3">Transposase</fullName>
    </submittedName>
</protein>
<reference evidence="3 4" key="1">
    <citation type="submission" date="2017-09" db="EMBL/GenBank/DDBJ databases">
        <title>Depth-based differentiation of microbial function through sediment-hosted aquifers and enrichment of novel symbionts in the deep terrestrial subsurface.</title>
        <authorList>
            <person name="Probst A.J."/>
            <person name="Ladd B."/>
            <person name="Jarett J.K."/>
            <person name="Geller-Mcgrath D.E."/>
            <person name="Sieber C.M."/>
            <person name="Emerson J.B."/>
            <person name="Anantharaman K."/>
            <person name="Thomas B.C."/>
            <person name="Malmstrom R."/>
            <person name="Stieglmeier M."/>
            <person name="Klingl A."/>
            <person name="Woyke T."/>
            <person name="Ryan C.M."/>
            <person name="Banfield J.F."/>
        </authorList>
    </citation>
    <scope>NUCLEOTIDE SEQUENCE [LARGE SCALE GENOMIC DNA]</scope>
    <source>
        <strain evidence="3">CG12_big_fil_rev_8_21_14_0_65_43_15</strain>
    </source>
</reference>
<accession>A0A2J0LGK4</accession>
<feature type="region of interest" description="Disordered" evidence="1">
    <location>
        <begin position="208"/>
        <end position="227"/>
    </location>
</feature>
<dbReference type="GO" id="GO:0004803">
    <property type="term" value="F:transposase activity"/>
    <property type="evidence" value="ECO:0007669"/>
    <property type="project" value="InterPro"/>
</dbReference>
<dbReference type="AlphaFoldDB" id="A0A2J0LGK4"/>
<dbReference type="Pfam" id="PF01797">
    <property type="entry name" value="Y1_Tnp"/>
    <property type="match status" value="1"/>
</dbReference>
<evidence type="ECO:0000256" key="1">
    <source>
        <dbReference type="SAM" id="MobiDB-lite"/>
    </source>
</evidence>
<dbReference type="Gene3D" id="3.30.70.1290">
    <property type="entry name" value="Transposase IS200-like"/>
    <property type="match status" value="1"/>
</dbReference>
<evidence type="ECO:0000313" key="4">
    <source>
        <dbReference type="Proteomes" id="UP000231267"/>
    </source>
</evidence>
<dbReference type="Proteomes" id="UP000231267">
    <property type="component" value="Unassembled WGS sequence"/>
</dbReference>
<dbReference type="PANTHER" id="PTHR34322:SF2">
    <property type="entry name" value="TRANSPOSASE IS200-LIKE DOMAIN-CONTAINING PROTEIN"/>
    <property type="match status" value="1"/>
</dbReference>
<dbReference type="PANTHER" id="PTHR34322">
    <property type="entry name" value="TRANSPOSASE, Y1_TNP DOMAIN-CONTAINING"/>
    <property type="match status" value="1"/>
</dbReference>
<dbReference type="NCBIfam" id="NF047646">
    <property type="entry name" value="REP_Tyr_transpos"/>
    <property type="match status" value="1"/>
</dbReference>
<feature type="compositionally biased region" description="Basic residues" evidence="1">
    <location>
        <begin position="213"/>
        <end position="227"/>
    </location>
</feature>
<name>A0A2J0LGK4_9BACT</name>
<feature type="domain" description="Transposase IS200-like" evidence="2">
    <location>
        <begin position="9"/>
        <end position="124"/>
    </location>
</feature>